<proteinExistence type="predicted"/>
<keyword evidence="3" id="KW-1185">Reference proteome</keyword>
<accession>A0A941IFZ2</accession>
<feature type="compositionally biased region" description="Polar residues" evidence="1">
    <location>
        <begin position="61"/>
        <end position="72"/>
    </location>
</feature>
<comment type="caution">
    <text evidence="2">The sequence shown here is derived from an EMBL/GenBank/DDBJ whole genome shotgun (WGS) entry which is preliminary data.</text>
</comment>
<dbReference type="RefSeq" id="WP_212675980.1">
    <property type="nucleotide sequence ID" value="NZ_JAGSPJ010000005.1"/>
</dbReference>
<feature type="region of interest" description="Disordered" evidence="1">
    <location>
        <begin position="28"/>
        <end position="72"/>
    </location>
</feature>
<protein>
    <submittedName>
        <fullName evidence="2">Uncharacterized protein</fullName>
    </submittedName>
</protein>
<evidence type="ECO:0000256" key="1">
    <source>
        <dbReference type="SAM" id="MobiDB-lite"/>
    </source>
</evidence>
<reference evidence="2" key="1">
    <citation type="submission" date="2021-04" db="EMBL/GenBank/DDBJ databases">
        <title>novel species isolated from subtropical streams in China.</title>
        <authorList>
            <person name="Lu H."/>
        </authorList>
    </citation>
    <scope>NUCLEOTIDE SEQUENCE</scope>
    <source>
        <strain evidence="2">FT137W</strain>
    </source>
</reference>
<sequence>MNSKWMLTGGVIAVAAGVAYFATRPDTNKDASRVQPASASVTGTSPTSAVKPKVEEAPPWANSSAGGMRDQSVSNTTALPTPEMGVPKANAKSMNPAELQKMQSELLTAVQSGNPDPKRLKEILLHLKQTQGNNVGGVNVDVLIGNLDASQQLQTIAAEVQKEAQKPGGPDQRKMQELTDKMKRVQGQMRTDVMIASPTSPVQASK</sequence>
<gene>
    <name evidence="2" type="ORF">KDM90_12655</name>
</gene>
<dbReference type="EMBL" id="JAGSPJ010000005">
    <property type="protein sequence ID" value="MBR7800852.1"/>
    <property type="molecule type" value="Genomic_DNA"/>
</dbReference>
<name>A0A941IFZ2_9BURK</name>
<evidence type="ECO:0000313" key="2">
    <source>
        <dbReference type="EMBL" id="MBR7800852.1"/>
    </source>
</evidence>
<evidence type="ECO:0000313" key="3">
    <source>
        <dbReference type="Proteomes" id="UP000678545"/>
    </source>
</evidence>
<feature type="compositionally biased region" description="Polar residues" evidence="1">
    <location>
        <begin position="35"/>
        <end position="48"/>
    </location>
</feature>
<dbReference type="AlphaFoldDB" id="A0A941IFZ2"/>
<dbReference type="Proteomes" id="UP000678545">
    <property type="component" value="Unassembled WGS sequence"/>
</dbReference>
<organism evidence="2 3">
    <name type="scientific">Undibacterium fentianense</name>
    <dbReference type="NCBI Taxonomy" id="2828728"/>
    <lineage>
        <taxon>Bacteria</taxon>
        <taxon>Pseudomonadati</taxon>
        <taxon>Pseudomonadota</taxon>
        <taxon>Betaproteobacteria</taxon>
        <taxon>Burkholderiales</taxon>
        <taxon>Oxalobacteraceae</taxon>
        <taxon>Undibacterium</taxon>
    </lineage>
</organism>